<dbReference type="SUPFAM" id="SSF46689">
    <property type="entry name" value="Homeodomain-like"/>
    <property type="match status" value="1"/>
</dbReference>
<dbReference type="PANTHER" id="PTHR47894">
    <property type="entry name" value="HTH-TYPE TRANSCRIPTIONAL REGULATOR GADX"/>
    <property type="match status" value="1"/>
</dbReference>
<dbReference type="Pfam" id="PF12625">
    <property type="entry name" value="Arabinose_bd"/>
    <property type="match status" value="1"/>
</dbReference>
<keyword evidence="2" id="KW-0238">DNA-binding</keyword>
<keyword evidence="1" id="KW-0805">Transcription regulation</keyword>
<evidence type="ECO:0000256" key="2">
    <source>
        <dbReference type="ARBA" id="ARBA00023125"/>
    </source>
</evidence>
<evidence type="ECO:0000256" key="1">
    <source>
        <dbReference type="ARBA" id="ARBA00023015"/>
    </source>
</evidence>
<comment type="caution">
    <text evidence="5">The sequence shown here is derived from an EMBL/GenBank/DDBJ whole genome shotgun (WGS) entry which is preliminary data.</text>
</comment>
<dbReference type="PRINTS" id="PR00032">
    <property type="entry name" value="HTHARAC"/>
</dbReference>
<protein>
    <submittedName>
        <fullName evidence="5">AraC family transcriptional regulator</fullName>
    </submittedName>
</protein>
<dbReference type="InterPro" id="IPR032687">
    <property type="entry name" value="AraC-type_N"/>
</dbReference>
<dbReference type="InterPro" id="IPR018060">
    <property type="entry name" value="HTH_AraC"/>
</dbReference>
<name>A0A833H4V7_9LEPT</name>
<feature type="domain" description="HTH araC/xylS-type" evidence="4">
    <location>
        <begin position="249"/>
        <end position="346"/>
    </location>
</feature>
<proteinExistence type="predicted"/>
<dbReference type="AlphaFoldDB" id="A0A833H4V7"/>
<evidence type="ECO:0000313" key="6">
    <source>
        <dbReference type="Proteomes" id="UP000460298"/>
    </source>
</evidence>
<dbReference type="Proteomes" id="UP000460298">
    <property type="component" value="Unassembled WGS sequence"/>
</dbReference>
<dbReference type="Pfam" id="PF12833">
    <property type="entry name" value="HTH_18"/>
    <property type="match status" value="1"/>
</dbReference>
<dbReference type="PROSITE" id="PS01124">
    <property type="entry name" value="HTH_ARAC_FAMILY_2"/>
    <property type="match status" value="1"/>
</dbReference>
<evidence type="ECO:0000256" key="3">
    <source>
        <dbReference type="ARBA" id="ARBA00023163"/>
    </source>
</evidence>
<sequence length="348" mass="38829">MAENEKEMMDCEMKSARSISSSLLYPYIHTVRSLGLDERPLFQECGLEASVLSSAANRITPQQYDRLIKTAAHLSGDTSFGLRLGNAFGMGSGGVVTYMIQNCQTLHEAIIKYIEYQAVVGDSIRYELSVLKTEAWLTISVIDPALQNNRYLLEAEVAAIRKIGQELLVSPLVLNEVRFASTEPDSIDEYREALGCPVRWNQEQTALLLDRTTLSLPLKQPNPELLQLLERQALAFLKRITEPASFADVAMRHIRSLDLSAGIRMEQVARMIPISVRGLQMKLKAEGTTFQTLLDEVRREIAESQLREGLTTITAIAHSLGYSEPSVFQKAFKKWTGMSPGEYRKGGG</sequence>
<dbReference type="InterPro" id="IPR020449">
    <property type="entry name" value="Tscrpt_reg_AraC-type_HTH"/>
</dbReference>
<dbReference type="SMART" id="SM00342">
    <property type="entry name" value="HTH_ARAC"/>
    <property type="match status" value="1"/>
</dbReference>
<dbReference type="GO" id="GO:0003700">
    <property type="term" value="F:DNA-binding transcription factor activity"/>
    <property type="evidence" value="ECO:0007669"/>
    <property type="project" value="InterPro"/>
</dbReference>
<gene>
    <name evidence="5" type="ORF">F9K24_00075</name>
</gene>
<organism evidence="5 6">
    <name type="scientific">Leptonema illini</name>
    <dbReference type="NCBI Taxonomy" id="183"/>
    <lineage>
        <taxon>Bacteria</taxon>
        <taxon>Pseudomonadati</taxon>
        <taxon>Spirochaetota</taxon>
        <taxon>Spirochaetia</taxon>
        <taxon>Leptospirales</taxon>
        <taxon>Leptospiraceae</taxon>
        <taxon>Leptonema</taxon>
    </lineage>
</organism>
<dbReference type="Gene3D" id="1.10.10.60">
    <property type="entry name" value="Homeodomain-like"/>
    <property type="match status" value="1"/>
</dbReference>
<dbReference type="GO" id="GO:0005829">
    <property type="term" value="C:cytosol"/>
    <property type="evidence" value="ECO:0007669"/>
    <property type="project" value="TreeGrafter"/>
</dbReference>
<evidence type="ECO:0000313" key="5">
    <source>
        <dbReference type="EMBL" id="KAB2935157.1"/>
    </source>
</evidence>
<evidence type="ECO:0000259" key="4">
    <source>
        <dbReference type="PROSITE" id="PS01124"/>
    </source>
</evidence>
<dbReference type="GO" id="GO:0000976">
    <property type="term" value="F:transcription cis-regulatory region binding"/>
    <property type="evidence" value="ECO:0007669"/>
    <property type="project" value="TreeGrafter"/>
</dbReference>
<accession>A0A833H4V7</accession>
<dbReference type="EMBL" id="WBUI01000001">
    <property type="protein sequence ID" value="KAB2935157.1"/>
    <property type="molecule type" value="Genomic_DNA"/>
</dbReference>
<dbReference type="InterPro" id="IPR009057">
    <property type="entry name" value="Homeodomain-like_sf"/>
</dbReference>
<keyword evidence="3" id="KW-0804">Transcription</keyword>
<dbReference type="PANTHER" id="PTHR47894:SF1">
    <property type="entry name" value="HTH-TYPE TRANSCRIPTIONAL REGULATOR VQSM"/>
    <property type="match status" value="1"/>
</dbReference>
<reference evidence="5 6" key="1">
    <citation type="submission" date="2019-10" db="EMBL/GenBank/DDBJ databases">
        <title>Extracellular Electron Transfer in a Candidatus Methanoperedens spp. Enrichment Culture.</title>
        <authorList>
            <person name="Berger S."/>
            <person name="Rangel Shaw D."/>
            <person name="Berben T."/>
            <person name="In 'T Zandt M."/>
            <person name="Frank J."/>
            <person name="Reimann J."/>
            <person name="Jetten M.S.M."/>
            <person name="Welte C.U."/>
        </authorList>
    </citation>
    <scope>NUCLEOTIDE SEQUENCE [LARGE SCALE GENOMIC DNA]</scope>
    <source>
        <strain evidence="5">SB12</strain>
    </source>
</reference>